<dbReference type="InterPro" id="IPR036390">
    <property type="entry name" value="WH_DNA-bd_sf"/>
</dbReference>
<dbReference type="InterPro" id="IPR005119">
    <property type="entry name" value="LysR_subst-bd"/>
</dbReference>
<keyword evidence="2" id="KW-0805">Transcription regulation</keyword>
<dbReference type="SUPFAM" id="SSF53850">
    <property type="entry name" value="Periplasmic binding protein-like II"/>
    <property type="match status" value="1"/>
</dbReference>
<keyword evidence="7" id="KW-1185">Reference proteome</keyword>
<dbReference type="Gene3D" id="3.40.190.10">
    <property type="entry name" value="Periplasmic binding protein-like II"/>
    <property type="match status" value="2"/>
</dbReference>
<organism evidence="6 7">
    <name type="scientific">Tsukamurella soli</name>
    <dbReference type="NCBI Taxonomy" id="644556"/>
    <lineage>
        <taxon>Bacteria</taxon>
        <taxon>Bacillati</taxon>
        <taxon>Actinomycetota</taxon>
        <taxon>Actinomycetes</taxon>
        <taxon>Mycobacteriales</taxon>
        <taxon>Tsukamurellaceae</taxon>
        <taxon>Tsukamurella</taxon>
    </lineage>
</organism>
<dbReference type="CDD" id="cd08460">
    <property type="entry name" value="PBP2_DntR_like_1"/>
    <property type="match status" value="1"/>
</dbReference>
<dbReference type="Proteomes" id="UP001500635">
    <property type="component" value="Unassembled WGS sequence"/>
</dbReference>
<reference evidence="7" key="1">
    <citation type="journal article" date="2019" name="Int. J. Syst. Evol. Microbiol.">
        <title>The Global Catalogue of Microorganisms (GCM) 10K type strain sequencing project: providing services to taxonomists for standard genome sequencing and annotation.</title>
        <authorList>
            <consortium name="The Broad Institute Genomics Platform"/>
            <consortium name="The Broad Institute Genome Sequencing Center for Infectious Disease"/>
            <person name="Wu L."/>
            <person name="Ma J."/>
        </authorList>
    </citation>
    <scope>NUCLEOTIDE SEQUENCE [LARGE SCALE GENOMIC DNA]</scope>
    <source>
        <strain evidence="7">JCM 17688</strain>
    </source>
</reference>
<evidence type="ECO:0000256" key="1">
    <source>
        <dbReference type="ARBA" id="ARBA00009437"/>
    </source>
</evidence>
<protein>
    <submittedName>
        <fullName evidence="6">LysR family transcriptional regulator</fullName>
    </submittedName>
</protein>
<evidence type="ECO:0000256" key="3">
    <source>
        <dbReference type="ARBA" id="ARBA00023125"/>
    </source>
</evidence>
<dbReference type="SUPFAM" id="SSF46785">
    <property type="entry name" value="Winged helix' DNA-binding domain"/>
    <property type="match status" value="1"/>
</dbReference>
<proteinExistence type="inferred from homology"/>
<evidence type="ECO:0000256" key="2">
    <source>
        <dbReference type="ARBA" id="ARBA00023015"/>
    </source>
</evidence>
<dbReference type="Pfam" id="PF00126">
    <property type="entry name" value="HTH_1"/>
    <property type="match status" value="1"/>
</dbReference>
<dbReference type="Pfam" id="PF03466">
    <property type="entry name" value="LysR_substrate"/>
    <property type="match status" value="1"/>
</dbReference>
<dbReference type="PROSITE" id="PS50931">
    <property type="entry name" value="HTH_LYSR"/>
    <property type="match status" value="1"/>
</dbReference>
<sequence length="306" mass="33017">MVHVDLNLLVALDALLEENSVAAAADRLHLSPPAMSRTLARIRRATGDDILVRTGRTMTPTPRALALRDETRDVVRRAAALLTPEQTLDLDTLDRAFTLRCHDALAAALAPSLLGRIAGFAPHAAVRFLAEPADDVADLARGHTDVEIGATAPLRPEIASETVGSDRMVAVFRPGHPLAAGELTMERFAAAGHVTISRRGRLRGPVDEVLAQHGLRRHVIAALPTSSVALELVAATDVVTVVAEQVCRPTWTRLGLHVRPLPVELPSVPVIVAWHHRYDSDPAHAWLRAQVRHVLCAVIESDPSAR</sequence>
<keyword evidence="4" id="KW-0804">Transcription</keyword>
<dbReference type="InterPro" id="IPR000847">
    <property type="entry name" value="LysR_HTH_N"/>
</dbReference>
<evidence type="ECO:0000313" key="6">
    <source>
        <dbReference type="EMBL" id="GAA4385821.1"/>
    </source>
</evidence>
<dbReference type="Gene3D" id="1.10.10.10">
    <property type="entry name" value="Winged helix-like DNA-binding domain superfamily/Winged helix DNA-binding domain"/>
    <property type="match status" value="1"/>
</dbReference>
<dbReference type="PANTHER" id="PTHR30118">
    <property type="entry name" value="HTH-TYPE TRANSCRIPTIONAL REGULATOR LEUO-RELATED"/>
    <property type="match status" value="1"/>
</dbReference>
<dbReference type="InterPro" id="IPR036388">
    <property type="entry name" value="WH-like_DNA-bd_sf"/>
</dbReference>
<keyword evidence="3" id="KW-0238">DNA-binding</keyword>
<comment type="similarity">
    <text evidence="1">Belongs to the LysR transcriptional regulatory family.</text>
</comment>
<accession>A0ABP8J699</accession>
<evidence type="ECO:0000313" key="7">
    <source>
        <dbReference type="Proteomes" id="UP001500635"/>
    </source>
</evidence>
<evidence type="ECO:0000256" key="4">
    <source>
        <dbReference type="ARBA" id="ARBA00023163"/>
    </source>
</evidence>
<feature type="domain" description="HTH lysR-type" evidence="5">
    <location>
        <begin position="4"/>
        <end position="61"/>
    </location>
</feature>
<evidence type="ECO:0000259" key="5">
    <source>
        <dbReference type="PROSITE" id="PS50931"/>
    </source>
</evidence>
<comment type="caution">
    <text evidence="6">The sequence shown here is derived from an EMBL/GenBank/DDBJ whole genome shotgun (WGS) entry which is preliminary data.</text>
</comment>
<dbReference type="EMBL" id="BAABFR010000008">
    <property type="protein sequence ID" value="GAA4385821.1"/>
    <property type="molecule type" value="Genomic_DNA"/>
</dbReference>
<name>A0ABP8J699_9ACTN</name>
<dbReference type="PANTHER" id="PTHR30118:SF15">
    <property type="entry name" value="TRANSCRIPTIONAL REGULATORY PROTEIN"/>
    <property type="match status" value="1"/>
</dbReference>
<dbReference type="InterPro" id="IPR050389">
    <property type="entry name" value="LysR-type_TF"/>
</dbReference>
<gene>
    <name evidence="6" type="ORF">GCM10023147_08080</name>
</gene>